<reference evidence="1 2" key="1">
    <citation type="journal article" date="2024" name="bioRxiv">
        <title>A reference genome for Trichogramma kaykai: A tiny desert-dwelling parasitoid wasp with competing sex-ratio distorters.</title>
        <authorList>
            <person name="Culotta J."/>
            <person name="Lindsey A.R."/>
        </authorList>
    </citation>
    <scope>NUCLEOTIDE SEQUENCE [LARGE SCALE GENOMIC DNA]</scope>
    <source>
        <strain evidence="1 2">KSX58</strain>
    </source>
</reference>
<organism evidence="1 2">
    <name type="scientific">Trichogramma kaykai</name>
    <dbReference type="NCBI Taxonomy" id="54128"/>
    <lineage>
        <taxon>Eukaryota</taxon>
        <taxon>Metazoa</taxon>
        <taxon>Ecdysozoa</taxon>
        <taxon>Arthropoda</taxon>
        <taxon>Hexapoda</taxon>
        <taxon>Insecta</taxon>
        <taxon>Pterygota</taxon>
        <taxon>Neoptera</taxon>
        <taxon>Endopterygota</taxon>
        <taxon>Hymenoptera</taxon>
        <taxon>Apocrita</taxon>
        <taxon>Proctotrupomorpha</taxon>
        <taxon>Chalcidoidea</taxon>
        <taxon>Trichogrammatidae</taxon>
        <taxon>Trichogramma</taxon>
    </lineage>
</organism>
<proteinExistence type="predicted"/>
<evidence type="ECO:0000313" key="2">
    <source>
        <dbReference type="Proteomes" id="UP001627154"/>
    </source>
</evidence>
<gene>
    <name evidence="1" type="ORF">TKK_006008</name>
</gene>
<dbReference type="AlphaFoldDB" id="A0ABD2X702"/>
<keyword evidence="2" id="KW-1185">Reference proteome</keyword>
<evidence type="ECO:0000313" key="1">
    <source>
        <dbReference type="EMBL" id="KAL3400875.1"/>
    </source>
</evidence>
<dbReference type="EMBL" id="JBJJXI010000050">
    <property type="protein sequence ID" value="KAL3400875.1"/>
    <property type="molecule type" value="Genomic_DNA"/>
</dbReference>
<protein>
    <submittedName>
        <fullName evidence="1">Uncharacterized protein</fullName>
    </submittedName>
</protein>
<comment type="caution">
    <text evidence="1">The sequence shown here is derived from an EMBL/GenBank/DDBJ whole genome shotgun (WGS) entry which is preliminary data.</text>
</comment>
<name>A0ABD2X702_9HYME</name>
<accession>A0ABD2X702</accession>
<sequence>MRCCCCCCDLSPCRSAGNARAYSVAACRGRHRTLIHEEPMDRPETEAGFKRARLTVAATAVIPAEPDEHGWELTYPDESS</sequence>
<dbReference type="Proteomes" id="UP001627154">
    <property type="component" value="Unassembled WGS sequence"/>
</dbReference>